<comment type="caution">
    <text evidence="5">The sequence shown here is derived from an EMBL/GenBank/DDBJ whole genome shotgun (WGS) entry which is preliminary data.</text>
</comment>
<dbReference type="EMBL" id="DVNK01000035">
    <property type="protein sequence ID" value="HIU46645.1"/>
    <property type="molecule type" value="Genomic_DNA"/>
</dbReference>
<comment type="cofactor">
    <cofactor evidence="1">
        <name>Mg(2+)</name>
        <dbReference type="ChEBI" id="CHEBI:18420"/>
    </cofactor>
</comment>
<name>A0A9D1LRD5_9FIRM</name>
<protein>
    <submittedName>
        <fullName evidence="5">NUDIX domain-containing protein</fullName>
    </submittedName>
</protein>
<evidence type="ECO:0000313" key="6">
    <source>
        <dbReference type="Proteomes" id="UP000824123"/>
    </source>
</evidence>
<proteinExistence type="predicted"/>
<evidence type="ECO:0000259" key="4">
    <source>
        <dbReference type="PROSITE" id="PS51462"/>
    </source>
</evidence>
<evidence type="ECO:0000313" key="5">
    <source>
        <dbReference type="EMBL" id="HIU46645.1"/>
    </source>
</evidence>
<dbReference type="InterPro" id="IPR020084">
    <property type="entry name" value="NUDIX_hydrolase_CS"/>
</dbReference>
<dbReference type="PANTHER" id="PTHR43046:SF12">
    <property type="entry name" value="GDP-MANNOSE MANNOSYL HYDROLASE"/>
    <property type="match status" value="1"/>
</dbReference>
<dbReference type="PANTHER" id="PTHR43046">
    <property type="entry name" value="GDP-MANNOSE MANNOSYL HYDROLASE"/>
    <property type="match status" value="1"/>
</dbReference>
<keyword evidence="3" id="KW-0460">Magnesium</keyword>
<feature type="domain" description="Nudix hydrolase" evidence="4">
    <location>
        <begin position="1"/>
        <end position="142"/>
    </location>
</feature>
<dbReference type="Pfam" id="PF00293">
    <property type="entry name" value="NUDIX"/>
    <property type="match status" value="1"/>
</dbReference>
<organism evidence="5 6">
    <name type="scientific">Candidatus Fimadaptatus faecigallinarum</name>
    <dbReference type="NCBI Taxonomy" id="2840814"/>
    <lineage>
        <taxon>Bacteria</taxon>
        <taxon>Bacillati</taxon>
        <taxon>Bacillota</taxon>
        <taxon>Clostridia</taxon>
        <taxon>Eubacteriales</taxon>
        <taxon>Candidatus Fimadaptatus</taxon>
    </lineage>
</organism>
<dbReference type="PROSITE" id="PS51462">
    <property type="entry name" value="NUDIX"/>
    <property type="match status" value="1"/>
</dbReference>
<sequence length="159" mass="18139">MIRNATKVILLNQGCALLNRCAHADGRIYYDLPGGGQHEYESIEQAALREVREETGYEVELTRFAALSEEIYTDAELRRRYPDYTHRVLHIFVARLTDAPRDQPSERDFGMIESVWVPVDEVAALPELCPDNLRGRFGEIVRGAGPVWLGTMYIDERDA</sequence>
<dbReference type="GO" id="GO:0016787">
    <property type="term" value="F:hydrolase activity"/>
    <property type="evidence" value="ECO:0007669"/>
    <property type="project" value="UniProtKB-KW"/>
</dbReference>
<dbReference type="Proteomes" id="UP000824123">
    <property type="component" value="Unassembled WGS sequence"/>
</dbReference>
<evidence type="ECO:0000256" key="2">
    <source>
        <dbReference type="ARBA" id="ARBA00022801"/>
    </source>
</evidence>
<dbReference type="SUPFAM" id="SSF55811">
    <property type="entry name" value="Nudix"/>
    <property type="match status" value="1"/>
</dbReference>
<dbReference type="PROSITE" id="PS00893">
    <property type="entry name" value="NUDIX_BOX"/>
    <property type="match status" value="1"/>
</dbReference>
<reference evidence="5" key="2">
    <citation type="journal article" date="2021" name="PeerJ">
        <title>Extensive microbial diversity within the chicken gut microbiome revealed by metagenomics and culture.</title>
        <authorList>
            <person name="Gilroy R."/>
            <person name="Ravi A."/>
            <person name="Getino M."/>
            <person name="Pursley I."/>
            <person name="Horton D.L."/>
            <person name="Alikhan N.F."/>
            <person name="Baker D."/>
            <person name="Gharbi K."/>
            <person name="Hall N."/>
            <person name="Watson M."/>
            <person name="Adriaenssens E.M."/>
            <person name="Foster-Nyarko E."/>
            <person name="Jarju S."/>
            <person name="Secka A."/>
            <person name="Antonio M."/>
            <person name="Oren A."/>
            <person name="Chaudhuri R.R."/>
            <person name="La Ragione R."/>
            <person name="Hildebrand F."/>
            <person name="Pallen M.J."/>
        </authorList>
    </citation>
    <scope>NUCLEOTIDE SEQUENCE</scope>
    <source>
        <strain evidence="5">ChiSxjej2B14-8506</strain>
    </source>
</reference>
<accession>A0A9D1LRD5</accession>
<dbReference type="AlphaFoldDB" id="A0A9D1LRD5"/>
<evidence type="ECO:0000256" key="3">
    <source>
        <dbReference type="ARBA" id="ARBA00022842"/>
    </source>
</evidence>
<evidence type="ECO:0000256" key="1">
    <source>
        <dbReference type="ARBA" id="ARBA00001946"/>
    </source>
</evidence>
<reference evidence="5" key="1">
    <citation type="submission" date="2020-10" db="EMBL/GenBank/DDBJ databases">
        <authorList>
            <person name="Gilroy R."/>
        </authorList>
    </citation>
    <scope>NUCLEOTIDE SEQUENCE</scope>
    <source>
        <strain evidence="5">ChiSxjej2B14-8506</strain>
    </source>
</reference>
<gene>
    <name evidence="5" type="ORF">IAC59_05255</name>
</gene>
<dbReference type="InterPro" id="IPR015797">
    <property type="entry name" value="NUDIX_hydrolase-like_dom_sf"/>
</dbReference>
<dbReference type="Gene3D" id="3.90.79.10">
    <property type="entry name" value="Nucleoside Triphosphate Pyrophosphohydrolase"/>
    <property type="match status" value="1"/>
</dbReference>
<keyword evidence="2" id="KW-0378">Hydrolase</keyword>
<dbReference type="InterPro" id="IPR000086">
    <property type="entry name" value="NUDIX_hydrolase_dom"/>
</dbReference>